<reference evidence="2 3" key="1">
    <citation type="journal article" date="2019" name="Int. J. Syst. Evol. Microbiol.">
        <title>The Global Catalogue of Microorganisms (GCM) 10K type strain sequencing project: providing services to taxonomists for standard genome sequencing and annotation.</title>
        <authorList>
            <consortium name="The Broad Institute Genomics Platform"/>
            <consortium name="The Broad Institute Genome Sequencing Center for Infectious Disease"/>
            <person name="Wu L."/>
            <person name="Ma J."/>
        </authorList>
    </citation>
    <scope>NUCLEOTIDE SEQUENCE [LARGE SCALE GENOMIC DNA]</scope>
    <source>
        <strain evidence="2 3">JCM 14735</strain>
    </source>
</reference>
<dbReference type="InterPro" id="IPR044925">
    <property type="entry name" value="His-Me_finger_sf"/>
</dbReference>
<feature type="compositionally biased region" description="Basic and acidic residues" evidence="1">
    <location>
        <begin position="98"/>
        <end position="109"/>
    </location>
</feature>
<keyword evidence="3" id="KW-1185">Reference proteome</keyword>
<dbReference type="EMBL" id="BAAAOA010000007">
    <property type="protein sequence ID" value="GAA1749936.1"/>
    <property type="molecule type" value="Genomic_DNA"/>
</dbReference>
<evidence type="ECO:0000313" key="3">
    <source>
        <dbReference type="Proteomes" id="UP001501204"/>
    </source>
</evidence>
<evidence type="ECO:0000256" key="1">
    <source>
        <dbReference type="SAM" id="MobiDB-lite"/>
    </source>
</evidence>
<organism evidence="2 3">
    <name type="scientific">Kocuria aegyptia</name>
    <dbReference type="NCBI Taxonomy" id="330943"/>
    <lineage>
        <taxon>Bacteria</taxon>
        <taxon>Bacillati</taxon>
        <taxon>Actinomycetota</taxon>
        <taxon>Actinomycetes</taxon>
        <taxon>Micrococcales</taxon>
        <taxon>Micrococcaceae</taxon>
        <taxon>Kocuria</taxon>
    </lineage>
</organism>
<name>A0ABN2K7H3_9MICC</name>
<evidence type="ECO:0008006" key="4">
    <source>
        <dbReference type="Google" id="ProtNLM"/>
    </source>
</evidence>
<accession>A0ABN2K7H3</accession>
<feature type="region of interest" description="Disordered" evidence="1">
    <location>
        <begin position="84"/>
        <end position="109"/>
    </location>
</feature>
<dbReference type="Proteomes" id="UP001501204">
    <property type="component" value="Unassembled WGS sequence"/>
</dbReference>
<comment type="caution">
    <text evidence="2">The sequence shown here is derived from an EMBL/GenBank/DDBJ whole genome shotgun (WGS) entry which is preliminary data.</text>
</comment>
<evidence type="ECO:0000313" key="2">
    <source>
        <dbReference type="EMBL" id="GAA1749936.1"/>
    </source>
</evidence>
<proteinExistence type="predicted"/>
<dbReference type="SUPFAM" id="SSF54060">
    <property type="entry name" value="His-Me finger endonucleases"/>
    <property type="match status" value="1"/>
</dbReference>
<protein>
    <recommendedName>
        <fullName evidence="4">HNH nuclease domain-containing protein</fullName>
    </recommendedName>
</protein>
<sequence>MDGSISDDGYGRYWFNTPAGQKVVSAHRFALASVHGGLEAIEDQTALHWCDVPLCVRASLQPNTHLLLGTAPENMKDRVLMGRMPSPNAARWRRRSRAERTSRSRHLREQLKQHGWDQGLIRQLVHDVDPNHPTLF</sequence>
<gene>
    <name evidence="2" type="ORF">GCM10009767_06070</name>
</gene>